<proteinExistence type="predicted"/>
<protein>
    <submittedName>
        <fullName evidence="2">Unnamed protein product</fullName>
    </submittedName>
</protein>
<dbReference type="AlphaFoldDB" id="A0A9W6SUZ7"/>
<sequence>MSKLELMVPLKKLDSSKNIVLSLKLTDNKDSIRVSFNFDNIAGLGSSVSLDVSSVWGGMTGVAQEVKPKVLRIEDIDELSEDDDFSDDGIDLNDIFERAASVKHNLPPPPPAVITTVTCNNNNHNKCDYDALATPEVSIDNTFTRTHEKQKDGYYKCNHKCKDKTKCRHLCCKEGIPGRTVSKGCNHSCKDKSKCRHVCCRESLKIHSMESSGTNYSNFNSSNTSMKTQKTLNQVLTLSQSQSTDSISVTVPKELTNNETSNSSTSITTKLANKNTSKDKKLSLKQFAYKSPEKSPDNRSVYMKSLLKKNDKKLKGTAKKLNNPSVFDTVSKAFEDKPTPQKRKKPLLDMFDSDFESDDGRDFSDVLDEALLKTCRVKIVKKKKHKSDTVDPNPPNISADSSPSKPAEAANPLFVPESDTSAEMSMSRLVQPKSIVNNKVENSNPVKPSAKLADDDIETVDFSETKISDDFGVEANDFGVEATISAINDLENCAREFIPESLEIVNVKSKPPQQYKKYNTPVEMLSDDELEISYRVPKIDYDFPVKLQMIVWVTCLTF</sequence>
<keyword evidence="3" id="KW-1185">Reference proteome</keyword>
<comment type="caution">
    <text evidence="2">The sequence shown here is derived from an EMBL/GenBank/DDBJ whole genome shotgun (WGS) entry which is preliminary data.</text>
</comment>
<gene>
    <name evidence="2" type="ORF">Amon01_000889800</name>
</gene>
<evidence type="ECO:0000313" key="2">
    <source>
        <dbReference type="EMBL" id="GME67700.1"/>
    </source>
</evidence>
<name>A0A9W6SUZ7_AMBMO</name>
<feature type="region of interest" description="Disordered" evidence="1">
    <location>
        <begin position="249"/>
        <end position="275"/>
    </location>
</feature>
<feature type="region of interest" description="Disordered" evidence="1">
    <location>
        <begin position="382"/>
        <end position="412"/>
    </location>
</feature>
<evidence type="ECO:0000313" key="3">
    <source>
        <dbReference type="Proteomes" id="UP001165063"/>
    </source>
</evidence>
<reference evidence="2" key="1">
    <citation type="submission" date="2023-04" db="EMBL/GenBank/DDBJ databases">
        <title>Ambrosiozyma monospora NBRC 1965.</title>
        <authorList>
            <person name="Ichikawa N."/>
            <person name="Sato H."/>
            <person name="Tonouchi N."/>
        </authorList>
    </citation>
    <scope>NUCLEOTIDE SEQUENCE</scope>
    <source>
        <strain evidence="2">NBRC 1965</strain>
    </source>
</reference>
<dbReference type="EMBL" id="BSXU01008938">
    <property type="protein sequence ID" value="GME67700.1"/>
    <property type="molecule type" value="Genomic_DNA"/>
</dbReference>
<feature type="compositionally biased region" description="Low complexity" evidence="1">
    <location>
        <begin position="257"/>
        <end position="269"/>
    </location>
</feature>
<dbReference type="OrthoDB" id="5575at2759"/>
<evidence type="ECO:0000256" key="1">
    <source>
        <dbReference type="SAM" id="MobiDB-lite"/>
    </source>
</evidence>
<accession>A0A9W6SUZ7</accession>
<dbReference type="Proteomes" id="UP001165063">
    <property type="component" value="Unassembled WGS sequence"/>
</dbReference>
<organism evidence="2 3">
    <name type="scientific">Ambrosiozyma monospora</name>
    <name type="common">Yeast</name>
    <name type="synonym">Endomycopsis monosporus</name>
    <dbReference type="NCBI Taxonomy" id="43982"/>
    <lineage>
        <taxon>Eukaryota</taxon>
        <taxon>Fungi</taxon>
        <taxon>Dikarya</taxon>
        <taxon>Ascomycota</taxon>
        <taxon>Saccharomycotina</taxon>
        <taxon>Pichiomycetes</taxon>
        <taxon>Pichiales</taxon>
        <taxon>Pichiaceae</taxon>
        <taxon>Ambrosiozyma</taxon>
    </lineage>
</organism>